<gene>
    <name evidence="9" type="ORF">FOZ61_010598</name>
</gene>
<dbReference type="GO" id="GO:0004185">
    <property type="term" value="F:serine-type carboxypeptidase activity"/>
    <property type="evidence" value="ECO:0007669"/>
    <property type="project" value="UniProtKB-UniRule"/>
</dbReference>
<keyword evidence="6" id="KW-0325">Glycoprotein</keyword>
<reference evidence="9 10" key="1">
    <citation type="submission" date="2020-04" db="EMBL/GenBank/DDBJ databases">
        <title>Perkinsus olseni comparative genomics.</title>
        <authorList>
            <person name="Bogema D.R."/>
        </authorList>
    </citation>
    <scope>NUCLEOTIDE SEQUENCE [LARGE SCALE GENOMIC DNA]</scope>
    <source>
        <strain evidence="9">ATCC PRA-179</strain>
    </source>
</reference>
<dbReference type="InterPro" id="IPR029058">
    <property type="entry name" value="AB_hydrolase_fold"/>
</dbReference>
<evidence type="ECO:0000256" key="4">
    <source>
        <dbReference type="ARBA" id="ARBA00022729"/>
    </source>
</evidence>
<dbReference type="PROSITE" id="PS00131">
    <property type="entry name" value="CARBOXYPEPT_SER_SER"/>
    <property type="match status" value="1"/>
</dbReference>
<dbReference type="Gene3D" id="3.40.50.1820">
    <property type="entry name" value="alpha/beta hydrolase"/>
    <property type="match status" value="1"/>
</dbReference>
<dbReference type="PANTHER" id="PTHR11802">
    <property type="entry name" value="SERINE PROTEASE FAMILY S10 SERINE CARBOXYPEPTIDASE"/>
    <property type="match status" value="1"/>
</dbReference>
<evidence type="ECO:0000256" key="7">
    <source>
        <dbReference type="RuleBase" id="RU361156"/>
    </source>
</evidence>
<dbReference type="InterPro" id="IPR018202">
    <property type="entry name" value="Ser_caboxypep_ser_AS"/>
</dbReference>
<keyword evidence="8" id="KW-0812">Transmembrane</keyword>
<evidence type="ECO:0000256" key="2">
    <source>
        <dbReference type="ARBA" id="ARBA00022645"/>
    </source>
</evidence>
<dbReference type="SUPFAM" id="SSF53474">
    <property type="entry name" value="alpha/beta-Hydrolases"/>
    <property type="match status" value="1"/>
</dbReference>
<dbReference type="OrthoDB" id="443318at2759"/>
<keyword evidence="8" id="KW-0472">Membrane</keyword>
<organism evidence="9 10">
    <name type="scientific">Perkinsus olseni</name>
    <name type="common">Perkinsus atlanticus</name>
    <dbReference type="NCBI Taxonomy" id="32597"/>
    <lineage>
        <taxon>Eukaryota</taxon>
        <taxon>Sar</taxon>
        <taxon>Alveolata</taxon>
        <taxon>Perkinsozoa</taxon>
        <taxon>Perkinsea</taxon>
        <taxon>Perkinsida</taxon>
        <taxon>Perkinsidae</taxon>
        <taxon>Perkinsus</taxon>
    </lineage>
</organism>
<keyword evidence="2 7" id="KW-0121">Carboxypeptidase</keyword>
<name>A0A7J6M2K1_PEROL</name>
<dbReference type="PANTHER" id="PTHR11802:SF113">
    <property type="entry name" value="SERINE CARBOXYPEPTIDASE CTSA-4.1"/>
    <property type="match status" value="1"/>
</dbReference>
<feature type="transmembrane region" description="Helical" evidence="8">
    <location>
        <begin position="38"/>
        <end position="57"/>
    </location>
</feature>
<evidence type="ECO:0000256" key="6">
    <source>
        <dbReference type="ARBA" id="ARBA00023180"/>
    </source>
</evidence>
<comment type="similarity">
    <text evidence="1 7">Belongs to the peptidase S10 family.</text>
</comment>
<evidence type="ECO:0000256" key="1">
    <source>
        <dbReference type="ARBA" id="ARBA00009431"/>
    </source>
</evidence>
<keyword evidence="5 7" id="KW-0378">Hydrolase</keyword>
<dbReference type="PROSITE" id="PS00560">
    <property type="entry name" value="CARBOXYPEPT_SER_HIS"/>
    <property type="match status" value="1"/>
</dbReference>
<evidence type="ECO:0000256" key="8">
    <source>
        <dbReference type="SAM" id="Phobius"/>
    </source>
</evidence>
<comment type="caution">
    <text evidence="9">The sequence shown here is derived from an EMBL/GenBank/DDBJ whole genome shotgun (WGS) entry which is preliminary data.</text>
</comment>
<dbReference type="GO" id="GO:0006508">
    <property type="term" value="P:proteolysis"/>
    <property type="evidence" value="ECO:0007669"/>
    <property type="project" value="UniProtKB-KW"/>
</dbReference>
<evidence type="ECO:0000256" key="5">
    <source>
        <dbReference type="ARBA" id="ARBA00022801"/>
    </source>
</evidence>
<dbReference type="AlphaFoldDB" id="A0A7J6M2K1"/>
<keyword evidence="8" id="KW-1133">Transmembrane helix</keyword>
<dbReference type="PRINTS" id="PR00724">
    <property type="entry name" value="CRBOXYPTASEC"/>
</dbReference>
<dbReference type="EMBL" id="JABAHT010000088">
    <property type="protein sequence ID" value="KAF4665697.1"/>
    <property type="molecule type" value="Genomic_DNA"/>
</dbReference>
<dbReference type="EC" id="3.4.16.-" evidence="7"/>
<dbReference type="Pfam" id="PF00450">
    <property type="entry name" value="Peptidase_S10"/>
    <property type="match status" value="1"/>
</dbReference>
<dbReference type="Gene3D" id="1.10.287.410">
    <property type="match status" value="1"/>
</dbReference>
<accession>A0A7J6M2K1</accession>
<protein>
    <recommendedName>
        <fullName evidence="7">Carboxypeptidase</fullName>
        <ecNumber evidence="7">3.4.16.-</ecNumber>
    </recommendedName>
</protein>
<sequence length="522" mass="58056">MAVQTAADSVPPLTSPLLEAGLASDVEKRSRLPKGSKVLLAIAAATLVVSLMVYMTGTPIRYPPIVEGPGSLAENAQRRLDHTVNDAAFHILMNRPKLCDTSVNQASGYFVVDAASNKKYFFWFFEARHSPETAPTTFWLSGGPGASSMLALLAENGPCTVNSEGTDTIYNPYSWTEASNMVWVDQPAGTGFSIGGSYDADEAEVGQDMYHFMQTFFKHFPTYNKDVHVVGESYGGHYVPAVVNTVVEHNTELSIGLAPKGRVPIDMKGMAIGNGMTNTIEQIKWLPKMAYDSGTAPSVVDFETYQKMQSRVDGVVDAVAKCDKTGDKDVCQTAWNDFTKELMAPVMEGGYNMYDLRLKGHYNWTGINTWLNNPEIRREIGAEKEWEAVSIEVYKTLTPKDFLQTYDNLVPPLLAMGLKVLIYAGDQDYPCNWLGNRAWTEKLEWDHRDDFQLAPYQQFIAPAVGLDDNSITEIIVGSMRHFRNFAFLRVSNAGHMVPMDKPAESLHMFEEFLRGRVPEALY</sequence>
<dbReference type="InterPro" id="IPR033124">
    <property type="entry name" value="Ser_caboxypep_his_AS"/>
</dbReference>
<evidence type="ECO:0000256" key="3">
    <source>
        <dbReference type="ARBA" id="ARBA00022670"/>
    </source>
</evidence>
<keyword evidence="4" id="KW-0732">Signal</keyword>
<evidence type="ECO:0000313" key="10">
    <source>
        <dbReference type="Proteomes" id="UP000570595"/>
    </source>
</evidence>
<dbReference type="InterPro" id="IPR001563">
    <property type="entry name" value="Peptidase_S10"/>
</dbReference>
<keyword evidence="3 7" id="KW-0645">Protease</keyword>
<proteinExistence type="inferred from homology"/>
<dbReference type="Proteomes" id="UP000570595">
    <property type="component" value="Unassembled WGS sequence"/>
</dbReference>
<evidence type="ECO:0000313" key="9">
    <source>
        <dbReference type="EMBL" id="KAF4665697.1"/>
    </source>
</evidence>